<name>A0A0J6XVB7_COCIT</name>
<proteinExistence type="predicted"/>
<dbReference type="Proteomes" id="UP000054565">
    <property type="component" value="Unassembled WGS sequence"/>
</dbReference>
<accession>A0A0J6XVB7</accession>
<protein>
    <submittedName>
        <fullName evidence="1">Uncharacterized protein</fullName>
    </submittedName>
</protein>
<reference evidence="2" key="1">
    <citation type="journal article" date="2010" name="Genome Res.">
        <title>Population genomic sequencing of Coccidioides fungi reveals recent hybridization and transposon control.</title>
        <authorList>
            <person name="Neafsey D.E."/>
            <person name="Barker B.M."/>
            <person name="Sharpton T.J."/>
            <person name="Stajich J.E."/>
            <person name="Park D.J."/>
            <person name="Whiston E."/>
            <person name="Hung C.-Y."/>
            <person name="McMahan C."/>
            <person name="White J."/>
            <person name="Sykes S."/>
            <person name="Heiman D."/>
            <person name="Young S."/>
            <person name="Zeng Q."/>
            <person name="Abouelleil A."/>
            <person name="Aftuck L."/>
            <person name="Bessette D."/>
            <person name="Brown A."/>
            <person name="FitzGerald M."/>
            <person name="Lui A."/>
            <person name="Macdonald J.P."/>
            <person name="Priest M."/>
            <person name="Orbach M.J."/>
            <person name="Galgiani J.N."/>
            <person name="Kirkland T.N."/>
            <person name="Cole G.T."/>
            <person name="Birren B.W."/>
            <person name="Henn M.R."/>
            <person name="Taylor J.W."/>
            <person name="Rounsley S.D."/>
        </authorList>
    </citation>
    <scope>NUCLEOTIDE SEQUENCE [LARGE SCALE GENOMIC DNA]</scope>
    <source>
        <strain evidence="2">RMSCC 2394</strain>
    </source>
</reference>
<organism evidence="1 2">
    <name type="scientific">Coccidioides immitis RMSCC 2394</name>
    <dbReference type="NCBI Taxonomy" id="404692"/>
    <lineage>
        <taxon>Eukaryota</taxon>
        <taxon>Fungi</taxon>
        <taxon>Dikarya</taxon>
        <taxon>Ascomycota</taxon>
        <taxon>Pezizomycotina</taxon>
        <taxon>Eurotiomycetes</taxon>
        <taxon>Eurotiomycetidae</taxon>
        <taxon>Onygenales</taxon>
        <taxon>Onygenaceae</taxon>
        <taxon>Coccidioides</taxon>
    </lineage>
</organism>
<dbReference type="AlphaFoldDB" id="A0A0J6XVB7"/>
<dbReference type="EMBL" id="DS028093">
    <property type="protein sequence ID" value="KMP00096.1"/>
    <property type="molecule type" value="Genomic_DNA"/>
</dbReference>
<sequence>MTHFVRRKIQTLTHRSHWRIEIMNTRHIQNNTDYQVAAPDLKWNMMQNEAKEAQRRRSR</sequence>
<evidence type="ECO:0000313" key="2">
    <source>
        <dbReference type="Proteomes" id="UP000054565"/>
    </source>
</evidence>
<gene>
    <name evidence="1" type="ORF">CIRG_00238</name>
</gene>
<evidence type="ECO:0000313" key="1">
    <source>
        <dbReference type="EMBL" id="KMP00096.1"/>
    </source>
</evidence>